<dbReference type="Proteomes" id="UP000094487">
    <property type="component" value="Unassembled WGS sequence"/>
</dbReference>
<organism evidence="8 9">
    <name type="scientific">Sphingomonas turrisvirgatae</name>
    <dbReference type="NCBI Taxonomy" id="1888892"/>
    <lineage>
        <taxon>Bacteria</taxon>
        <taxon>Pseudomonadati</taxon>
        <taxon>Pseudomonadota</taxon>
        <taxon>Alphaproteobacteria</taxon>
        <taxon>Sphingomonadales</taxon>
        <taxon>Sphingomonadaceae</taxon>
        <taxon>Sphingomonas</taxon>
    </lineage>
</organism>
<dbReference type="Gene3D" id="1.20.81.30">
    <property type="entry name" value="Type II secretion system (T2SS), domain F"/>
    <property type="match status" value="1"/>
</dbReference>
<evidence type="ECO:0000256" key="1">
    <source>
        <dbReference type="ARBA" id="ARBA00004651"/>
    </source>
</evidence>
<dbReference type="GO" id="GO:0005886">
    <property type="term" value="C:plasma membrane"/>
    <property type="evidence" value="ECO:0007669"/>
    <property type="project" value="UniProtKB-SubCell"/>
</dbReference>
<dbReference type="Pfam" id="PF00482">
    <property type="entry name" value="T2SSF"/>
    <property type="match status" value="1"/>
</dbReference>
<feature type="transmembrane region" description="Helical" evidence="6">
    <location>
        <begin position="267"/>
        <end position="287"/>
    </location>
</feature>
<keyword evidence="9" id="KW-1185">Reference proteome</keyword>
<gene>
    <name evidence="8" type="ORF">BFL28_03970</name>
</gene>
<dbReference type="OrthoDB" id="9803381at2"/>
<feature type="transmembrane region" description="Helical" evidence="6">
    <location>
        <begin position="122"/>
        <end position="144"/>
    </location>
</feature>
<keyword evidence="2" id="KW-1003">Cell membrane</keyword>
<evidence type="ECO:0000313" key="9">
    <source>
        <dbReference type="Proteomes" id="UP000094487"/>
    </source>
</evidence>
<dbReference type="InterPro" id="IPR018076">
    <property type="entry name" value="T2SS_GspF_dom"/>
</dbReference>
<feature type="transmembrane region" description="Helical" evidence="6">
    <location>
        <begin position="6"/>
        <end position="26"/>
    </location>
</feature>
<dbReference type="PANTHER" id="PTHR35007">
    <property type="entry name" value="INTEGRAL MEMBRANE PROTEIN-RELATED"/>
    <property type="match status" value="1"/>
</dbReference>
<dbReference type="AlphaFoldDB" id="A0A1E3LUM6"/>
<protein>
    <submittedName>
        <fullName evidence="8">Pilus assembly protein TadB</fullName>
    </submittedName>
</protein>
<comment type="subcellular location">
    <subcellularLocation>
        <location evidence="1">Cell membrane</location>
        <topology evidence="1">Multi-pass membrane protein</topology>
    </subcellularLocation>
</comment>
<evidence type="ECO:0000256" key="4">
    <source>
        <dbReference type="ARBA" id="ARBA00022989"/>
    </source>
</evidence>
<proteinExistence type="predicted"/>
<sequence>MDILPLILLGGGTFLVLLLMILAFAGPSAKAAGSRRLVSLRDRHAGVIGAGAVEAQIRKISNRSKASGMESAAARLLPNPAQLAKRLEMTGKTWTVGQYAMATLGLLVVIAGLLILQGLPFLLALLIGVVIGAGLPHMVVGFFINKRVADFTKKFPDAIELLVRGLRSGLPITETMNVVGSEVDGPVGEEFRAITDKMKIGRTLDQALQETADRLGTPEFQFFVITIAIQRETGGNLAETLANLAEVLRKRSQMKLKIKAMSSESKASAYIIGALPFIVFGLIWTINGSYMQNFFVDERLMVAGGGGIIWMGIGAFIMAKMINFEI</sequence>
<dbReference type="RefSeq" id="WP_069321368.1">
    <property type="nucleotide sequence ID" value="NZ_MDDS01000046.1"/>
</dbReference>
<evidence type="ECO:0000256" key="5">
    <source>
        <dbReference type="ARBA" id="ARBA00023136"/>
    </source>
</evidence>
<evidence type="ECO:0000259" key="7">
    <source>
        <dbReference type="Pfam" id="PF00482"/>
    </source>
</evidence>
<feature type="transmembrane region" description="Helical" evidence="6">
    <location>
        <begin position="299"/>
        <end position="319"/>
    </location>
</feature>
<evidence type="ECO:0000313" key="8">
    <source>
        <dbReference type="EMBL" id="ODP36875.1"/>
    </source>
</evidence>
<dbReference type="InterPro" id="IPR042094">
    <property type="entry name" value="T2SS_GspF_sf"/>
</dbReference>
<feature type="transmembrane region" description="Helical" evidence="6">
    <location>
        <begin position="96"/>
        <end position="116"/>
    </location>
</feature>
<evidence type="ECO:0000256" key="6">
    <source>
        <dbReference type="SAM" id="Phobius"/>
    </source>
</evidence>
<accession>A0A1E3LUM6</accession>
<evidence type="ECO:0000256" key="2">
    <source>
        <dbReference type="ARBA" id="ARBA00022475"/>
    </source>
</evidence>
<feature type="domain" description="Type II secretion system protein GspF" evidence="7">
    <location>
        <begin position="159"/>
        <end position="283"/>
    </location>
</feature>
<keyword evidence="3 6" id="KW-0812">Transmembrane</keyword>
<keyword evidence="4 6" id="KW-1133">Transmembrane helix</keyword>
<dbReference type="PANTHER" id="PTHR35007:SF1">
    <property type="entry name" value="PILUS ASSEMBLY PROTEIN"/>
    <property type="match status" value="1"/>
</dbReference>
<evidence type="ECO:0000256" key="3">
    <source>
        <dbReference type="ARBA" id="ARBA00022692"/>
    </source>
</evidence>
<dbReference type="STRING" id="1888892.BFL28_03970"/>
<name>A0A1E3LUM6_9SPHN</name>
<keyword evidence="5 6" id="KW-0472">Membrane</keyword>
<dbReference type="EMBL" id="MDDS01000046">
    <property type="protein sequence ID" value="ODP36875.1"/>
    <property type="molecule type" value="Genomic_DNA"/>
</dbReference>
<reference evidence="8 9" key="1">
    <citation type="submission" date="2016-08" db="EMBL/GenBank/DDBJ databases">
        <title>Draft genome of the agarase producing Sphingomonas sp. MCT13.</title>
        <authorList>
            <person name="D'Andrea M.M."/>
            <person name="Rossolini G.M."/>
            <person name="Thaller M.C."/>
        </authorList>
    </citation>
    <scope>NUCLEOTIDE SEQUENCE [LARGE SCALE GENOMIC DNA]</scope>
    <source>
        <strain evidence="8 9">MCT13</strain>
    </source>
</reference>
<comment type="caution">
    <text evidence="8">The sequence shown here is derived from an EMBL/GenBank/DDBJ whole genome shotgun (WGS) entry which is preliminary data.</text>
</comment>